<feature type="non-terminal residue" evidence="3">
    <location>
        <position position="424"/>
    </location>
</feature>
<feature type="region of interest" description="Disordered" evidence="1">
    <location>
        <begin position="369"/>
        <end position="388"/>
    </location>
</feature>
<dbReference type="EMBL" id="GECZ01011715">
    <property type="protein sequence ID" value="JAS58054.1"/>
    <property type="molecule type" value="Transcribed_RNA"/>
</dbReference>
<protein>
    <recommendedName>
        <fullName evidence="4">Filaggrin-2-like</fullName>
    </recommendedName>
</protein>
<feature type="region of interest" description="Disordered" evidence="1">
    <location>
        <begin position="61"/>
        <end position="111"/>
    </location>
</feature>
<feature type="region of interest" description="Disordered" evidence="1">
    <location>
        <begin position="401"/>
        <end position="424"/>
    </location>
</feature>
<organism evidence="3">
    <name type="scientific">Cuerna arida</name>
    <dbReference type="NCBI Taxonomy" id="1464854"/>
    <lineage>
        <taxon>Eukaryota</taxon>
        <taxon>Metazoa</taxon>
        <taxon>Ecdysozoa</taxon>
        <taxon>Arthropoda</taxon>
        <taxon>Hexapoda</taxon>
        <taxon>Insecta</taxon>
        <taxon>Pterygota</taxon>
        <taxon>Neoptera</taxon>
        <taxon>Paraneoptera</taxon>
        <taxon>Hemiptera</taxon>
        <taxon>Auchenorrhyncha</taxon>
        <taxon>Membracoidea</taxon>
        <taxon>Cicadellidae</taxon>
        <taxon>Cicadellinae</taxon>
        <taxon>Proconiini</taxon>
        <taxon>Cuerna</taxon>
    </lineage>
</organism>
<feature type="region of interest" description="Disordered" evidence="1">
    <location>
        <begin position="181"/>
        <end position="206"/>
    </location>
</feature>
<accession>A0A1B6G6K2</accession>
<evidence type="ECO:0000256" key="1">
    <source>
        <dbReference type="SAM" id="MobiDB-lite"/>
    </source>
</evidence>
<feature type="chain" id="PRO_5008583440" description="Filaggrin-2-like" evidence="2">
    <location>
        <begin position="21"/>
        <end position="424"/>
    </location>
</feature>
<keyword evidence="2" id="KW-0732">Signal</keyword>
<proteinExistence type="predicted"/>
<gene>
    <name evidence="3" type="ORF">g.28749</name>
</gene>
<name>A0A1B6G6K2_9HEMI</name>
<reference evidence="3" key="1">
    <citation type="submission" date="2015-11" db="EMBL/GenBank/DDBJ databases">
        <title>De novo transcriptome assembly of four potential Pierce s Disease insect vectors from Arizona vineyards.</title>
        <authorList>
            <person name="Tassone E.E."/>
        </authorList>
    </citation>
    <scope>NUCLEOTIDE SEQUENCE</scope>
</reference>
<feature type="region of interest" description="Disordered" evidence="1">
    <location>
        <begin position="276"/>
        <end position="311"/>
    </location>
</feature>
<evidence type="ECO:0008006" key="4">
    <source>
        <dbReference type="Google" id="ProtNLM"/>
    </source>
</evidence>
<dbReference type="AlphaFoldDB" id="A0A1B6G6K2"/>
<feature type="signal peptide" evidence="2">
    <location>
        <begin position="1"/>
        <end position="20"/>
    </location>
</feature>
<sequence length="424" mass="44319">MVKCCAQIIVIGLICRLTLGSPHERFERSFGSGLLGILGGGSSRHDSTQGSDVDQQVSEVGSVYGSDGGYGQSGRHSYGSSRWEQEGASGISSVHHHHHGVGQGYHGHDHHGAEHVHESGFGRGISGGHEHSHEGGLLGAILGGHRHGHHHSWDHGVVGGHGHTHQGGGGSTQSNWYQGMSHGHGSGHYEGGHGHAHGGENVGHAGSTQEGISVVEHGQVGTGLGTGDNRDVGQVQQGVRTYTHTIHYHGVNQDGSPIDKDNVQEQVHESGGRVLVQEHGGSEPTGISGIEHDQEGGGLHTTDDQNTQQVQQGVRTYTHTVHYQGVTQEGGSPNDKGNVQGQVHGSEGQVLVGDNSVSRQTNINVVEHDGEGNDFGTGSGKEVGQDQQGVRTYTHTVHYQGVTQEGGSPNDKGNVQGQVHGSEG</sequence>
<evidence type="ECO:0000313" key="3">
    <source>
        <dbReference type="EMBL" id="JAS58054.1"/>
    </source>
</evidence>
<evidence type="ECO:0000256" key="2">
    <source>
        <dbReference type="SAM" id="SignalP"/>
    </source>
</evidence>